<evidence type="ECO:0000256" key="4">
    <source>
        <dbReference type="ARBA" id="ARBA00022728"/>
    </source>
</evidence>
<dbReference type="PANTHER" id="PTHR23142">
    <property type="entry name" value="PRE-MRNA-SPLICING FACTOR 38A-RELATED"/>
    <property type="match status" value="1"/>
</dbReference>
<evidence type="ECO:0000313" key="10">
    <source>
        <dbReference type="EMBL" id="KAF7193766.1"/>
    </source>
</evidence>
<dbReference type="InterPro" id="IPR005037">
    <property type="entry name" value="PRP38"/>
</dbReference>
<comment type="function">
    <text evidence="7">Required for pre-mRNA splicing.</text>
</comment>
<comment type="subcellular location">
    <subcellularLocation>
        <location evidence="1 7">Nucleus</location>
    </subcellularLocation>
</comment>
<evidence type="ECO:0000256" key="7">
    <source>
        <dbReference type="RuleBase" id="RU367025"/>
    </source>
</evidence>
<comment type="similarity">
    <text evidence="2 7">Belongs to the PRP38 family.</text>
</comment>
<dbReference type="AlphaFoldDB" id="A0A8H6RMJ8"/>
<dbReference type="Pfam" id="PF03371">
    <property type="entry name" value="PRP38"/>
    <property type="match status" value="1"/>
</dbReference>
<evidence type="ECO:0000256" key="3">
    <source>
        <dbReference type="ARBA" id="ARBA00022664"/>
    </source>
</evidence>
<keyword evidence="11" id="KW-1185">Reference proteome</keyword>
<protein>
    <recommendedName>
        <fullName evidence="7">Pre-mRNA-splicing factor 38</fullName>
    </recommendedName>
</protein>
<dbReference type="InterPro" id="IPR036047">
    <property type="entry name" value="F-box-like_dom_sf"/>
</dbReference>
<evidence type="ECO:0000256" key="6">
    <source>
        <dbReference type="ARBA" id="ARBA00023242"/>
    </source>
</evidence>
<dbReference type="GO" id="GO:0005681">
    <property type="term" value="C:spliceosomal complex"/>
    <property type="evidence" value="ECO:0007669"/>
    <property type="project" value="UniProtKB-KW"/>
</dbReference>
<dbReference type="Proteomes" id="UP000660729">
    <property type="component" value="Unassembled WGS sequence"/>
</dbReference>
<feature type="domain" description="F-box" evidence="9">
    <location>
        <begin position="284"/>
        <end position="316"/>
    </location>
</feature>
<evidence type="ECO:0000256" key="8">
    <source>
        <dbReference type="SAM" id="MobiDB-lite"/>
    </source>
</evidence>
<dbReference type="EMBL" id="JABCIY010000071">
    <property type="protein sequence ID" value="KAF7193766.1"/>
    <property type="molecule type" value="Genomic_DNA"/>
</dbReference>
<sequence length="578" mass="66320">MAHQADAKRALDDRGYHGVLIRGDNPLKLFEKPVRDRIVDSYYWKEQCFGLNAATLLDRAVELTFIGGTYGVAQKPTPFLCLAFKLLQLTPEREIITFYLEKGGDEYKYLRALAAFYIRIAWEKHEEVYTTLEPYLADSRKLKRRTREGWALTHVDEFIDDLLTKSRVCATTLPKINPRLWLEDEDRIEPRESALGEELDELDQDDENEEEEQQSQRGEFLVQVRRVIKAYHYGLSRWTLLWLPAAYAHLNRLYQSGDLQHSSSIFKTSETMTIIEDAVSNPLILRLILLHLPIKDLLLAQRVCLEWRRLIKKSNSLQQALFFAPDDNPAENDKVLPNELLMERFPGFYTDGTHLGSRTCIGPLASSDFHRLSRTEGDSPRTAVAYNDDAFSRPEASWRCMLPCQPAPKELQLVESLEGRGGKQGTVKILCFDKNSNSEQAHLTFGLMYDLVQAFLLPSHTRRPGVAANIEIIGFTNQQEDVLPEDEEERKRFLIQRNSRKAYRKHQLNAMRKALPGINFAGEGCVVVRLSRVQQCCVGGGILPGQTWYSADYLKSEASLVGDEKSIEWDLEKKFFVR</sequence>
<accession>A0A8H6RMJ8</accession>
<gene>
    <name evidence="10" type="ORF">HII31_04835</name>
</gene>
<keyword evidence="5 7" id="KW-0508">mRNA splicing</keyword>
<keyword evidence="4 7" id="KW-0747">Spliceosome</keyword>
<organism evidence="10 11">
    <name type="scientific">Pseudocercospora fuligena</name>
    <dbReference type="NCBI Taxonomy" id="685502"/>
    <lineage>
        <taxon>Eukaryota</taxon>
        <taxon>Fungi</taxon>
        <taxon>Dikarya</taxon>
        <taxon>Ascomycota</taxon>
        <taxon>Pezizomycotina</taxon>
        <taxon>Dothideomycetes</taxon>
        <taxon>Dothideomycetidae</taxon>
        <taxon>Mycosphaerellales</taxon>
        <taxon>Mycosphaerellaceae</taxon>
        <taxon>Pseudocercospora</taxon>
    </lineage>
</organism>
<dbReference type="SUPFAM" id="SSF81383">
    <property type="entry name" value="F-box domain"/>
    <property type="match status" value="1"/>
</dbReference>
<evidence type="ECO:0000256" key="2">
    <source>
        <dbReference type="ARBA" id="ARBA00006164"/>
    </source>
</evidence>
<keyword evidence="3 7" id="KW-0507">mRNA processing</keyword>
<dbReference type="Pfam" id="PF00646">
    <property type="entry name" value="F-box"/>
    <property type="match status" value="1"/>
</dbReference>
<name>A0A8H6RMJ8_9PEZI</name>
<comment type="caution">
    <text evidence="10">The sequence shown here is derived from an EMBL/GenBank/DDBJ whole genome shotgun (WGS) entry which is preliminary data.</text>
</comment>
<proteinExistence type="inferred from homology"/>
<evidence type="ECO:0000259" key="9">
    <source>
        <dbReference type="Pfam" id="PF00646"/>
    </source>
</evidence>
<dbReference type="InterPro" id="IPR001810">
    <property type="entry name" value="F-box_dom"/>
</dbReference>
<evidence type="ECO:0000256" key="1">
    <source>
        <dbReference type="ARBA" id="ARBA00004123"/>
    </source>
</evidence>
<dbReference type="GO" id="GO:0000398">
    <property type="term" value="P:mRNA splicing, via spliceosome"/>
    <property type="evidence" value="ECO:0007669"/>
    <property type="project" value="UniProtKB-UniRule"/>
</dbReference>
<feature type="compositionally biased region" description="Acidic residues" evidence="8">
    <location>
        <begin position="196"/>
        <end position="213"/>
    </location>
</feature>
<feature type="region of interest" description="Disordered" evidence="8">
    <location>
        <begin position="196"/>
        <end position="217"/>
    </location>
</feature>
<evidence type="ECO:0000256" key="5">
    <source>
        <dbReference type="ARBA" id="ARBA00023187"/>
    </source>
</evidence>
<keyword evidence="6 7" id="KW-0539">Nucleus</keyword>
<reference evidence="10" key="1">
    <citation type="submission" date="2020-04" db="EMBL/GenBank/DDBJ databases">
        <title>Draft genome resource of the tomato pathogen Pseudocercospora fuligena.</title>
        <authorList>
            <person name="Zaccaron A."/>
        </authorList>
    </citation>
    <scope>NUCLEOTIDE SEQUENCE</scope>
    <source>
        <strain evidence="10">PF001</strain>
    </source>
</reference>
<dbReference type="OrthoDB" id="190958at2759"/>
<evidence type="ECO:0000313" key="11">
    <source>
        <dbReference type="Proteomes" id="UP000660729"/>
    </source>
</evidence>